<keyword evidence="3 5" id="KW-1133">Transmembrane helix</keyword>
<dbReference type="HOGENOM" id="CLU_008455_13_3_1"/>
<dbReference type="InterPro" id="IPR011701">
    <property type="entry name" value="MFS"/>
</dbReference>
<evidence type="ECO:0000256" key="1">
    <source>
        <dbReference type="ARBA" id="ARBA00004141"/>
    </source>
</evidence>
<dbReference type="SUPFAM" id="SSF103473">
    <property type="entry name" value="MFS general substrate transporter"/>
    <property type="match status" value="1"/>
</dbReference>
<evidence type="ECO:0000313" key="7">
    <source>
        <dbReference type="EMBL" id="CEJ92727.1"/>
    </source>
</evidence>
<comment type="subcellular location">
    <subcellularLocation>
        <location evidence="1">Membrane</location>
        <topology evidence="1">Multi-pass membrane protein</topology>
    </subcellularLocation>
</comment>
<keyword evidence="8" id="KW-1185">Reference proteome</keyword>
<dbReference type="Pfam" id="PF07690">
    <property type="entry name" value="MFS_1"/>
    <property type="match status" value="1"/>
</dbReference>
<feature type="transmembrane region" description="Helical" evidence="5">
    <location>
        <begin position="348"/>
        <end position="371"/>
    </location>
</feature>
<evidence type="ECO:0000259" key="6">
    <source>
        <dbReference type="PROSITE" id="PS50850"/>
    </source>
</evidence>
<feature type="transmembrane region" description="Helical" evidence="5">
    <location>
        <begin position="456"/>
        <end position="475"/>
    </location>
</feature>
<dbReference type="AlphaFoldDB" id="A0A0A1TPL7"/>
<evidence type="ECO:0000256" key="4">
    <source>
        <dbReference type="ARBA" id="ARBA00023136"/>
    </source>
</evidence>
<dbReference type="GO" id="GO:0022857">
    <property type="term" value="F:transmembrane transporter activity"/>
    <property type="evidence" value="ECO:0007669"/>
    <property type="project" value="InterPro"/>
</dbReference>
<dbReference type="Proteomes" id="UP000039046">
    <property type="component" value="Unassembled WGS sequence"/>
</dbReference>
<dbReference type="InterPro" id="IPR020846">
    <property type="entry name" value="MFS_dom"/>
</dbReference>
<evidence type="ECO:0000256" key="3">
    <source>
        <dbReference type="ARBA" id="ARBA00022989"/>
    </source>
</evidence>
<keyword evidence="2 5" id="KW-0812">Transmembrane</keyword>
<dbReference type="InterPro" id="IPR036259">
    <property type="entry name" value="MFS_trans_sf"/>
</dbReference>
<accession>A0A0A1TPL7</accession>
<sequence>MANTVNATDVPGTIHLVDVDQTAAERHVGVTKDILLVPTPSNDANDPLNWSVGRKRMQLFCVLLFTFMNGMSLSVVYSVLVPLSKNLDVSVNDLNAGTGYMFLLLGWSLLFWMPFSLQYGKRVTYLISMLGCVATSLWSPYARGQGQWVARNIVIGFIASPIEGLPGASITDIYFAHERGTYMGWFGWSLTTSNYFAPVITGFINDGLGFKWPFFIMAIVCFATFLFLFFFLEETNYNRVTPVVEQSEPVEQTDASPVEKKQIEEAAEPQLQGKPKTFVEKLAILDPEWRSRPFLMGWRAWQSVKFLSWPTIFYAGFSYGTYLIWFNILNATASPILSAPPYNFKPSFVGLAYISCLIGTVIGSFYTGIFSDWFIIRMARRNKGIYEPEQRLWLYTVMLVLVPGSLLLWGVGAAHEIHWFGLMIAMMLLAICANSGVAMSISYLADSFREITADGLTTLMLIRNTISFAIGYGITPWVENLGLQNCFISVAFVGLAIVATYLVVIKFGKGWRASKREAYAEEIRVRKENNSQ</sequence>
<evidence type="ECO:0000313" key="8">
    <source>
        <dbReference type="Proteomes" id="UP000039046"/>
    </source>
</evidence>
<feature type="transmembrane region" description="Helical" evidence="5">
    <location>
        <begin position="59"/>
        <end position="80"/>
    </location>
</feature>
<organism evidence="7 8">
    <name type="scientific">[Torrubiella] hemipterigena</name>
    <dbReference type="NCBI Taxonomy" id="1531966"/>
    <lineage>
        <taxon>Eukaryota</taxon>
        <taxon>Fungi</taxon>
        <taxon>Dikarya</taxon>
        <taxon>Ascomycota</taxon>
        <taxon>Pezizomycotina</taxon>
        <taxon>Sordariomycetes</taxon>
        <taxon>Hypocreomycetidae</taxon>
        <taxon>Hypocreales</taxon>
        <taxon>Clavicipitaceae</taxon>
        <taxon>Clavicipitaceae incertae sedis</taxon>
        <taxon>'Torrubiella' clade</taxon>
    </lineage>
</organism>
<feature type="transmembrane region" description="Helical" evidence="5">
    <location>
        <begin position="306"/>
        <end position="328"/>
    </location>
</feature>
<dbReference type="EMBL" id="CDHN01000005">
    <property type="protein sequence ID" value="CEJ92727.1"/>
    <property type="molecule type" value="Genomic_DNA"/>
</dbReference>
<dbReference type="PANTHER" id="PTHR23502">
    <property type="entry name" value="MAJOR FACILITATOR SUPERFAMILY"/>
    <property type="match status" value="1"/>
</dbReference>
<gene>
    <name evidence="7" type="ORF">VHEMI08359</name>
</gene>
<feature type="transmembrane region" description="Helical" evidence="5">
    <location>
        <begin position="100"/>
        <end position="117"/>
    </location>
</feature>
<feature type="transmembrane region" description="Helical" evidence="5">
    <location>
        <begin position="487"/>
        <end position="507"/>
    </location>
</feature>
<feature type="transmembrane region" description="Helical" evidence="5">
    <location>
        <begin position="417"/>
        <end position="444"/>
    </location>
</feature>
<feature type="transmembrane region" description="Helical" evidence="5">
    <location>
        <begin position="392"/>
        <end position="411"/>
    </location>
</feature>
<proteinExistence type="predicted"/>
<feature type="domain" description="Major facilitator superfamily (MFS) profile" evidence="6">
    <location>
        <begin position="58"/>
        <end position="509"/>
    </location>
</feature>
<dbReference type="PANTHER" id="PTHR23502:SF30">
    <property type="entry name" value="TRANSPORTER, PUTATIVE (AFU_ORTHOLOGUE AFUA_8G04702)-RELATED"/>
    <property type="match status" value="1"/>
</dbReference>
<feature type="transmembrane region" description="Helical" evidence="5">
    <location>
        <begin position="210"/>
        <end position="232"/>
    </location>
</feature>
<protein>
    <recommendedName>
        <fullName evidence="6">Major facilitator superfamily (MFS) profile domain-containing protein</fullName>
    </recommendedName>
</protein>
<name>A0A0A1TPL7_9HYPO</name>
<dbReference type="GO" id="GO:0005886">
    <property type="term" value="C:plasma membrane"/>
    <property type="evidence" value="ECO:0007669"/>
    <property type="project" value="TreeGrafter"/>
</dbReference>
<reference evidence="7 8" key="1">
    <citation type="journal article" date="2015" name="Genome Announc.">
        <title>Draft Genome Sequence and Gene Annotation of the Entomopathogenic Fungus Verticillium hemipterigenum.</title>
        <authorList>
            <person name="Horn F."/>
            <person name="Habel A."/>
            <person name="Scharf D.H."/>
            <person name="Dworschak J."/>
            <person name="Brakhage A.A."/>
            <person name="Guthke R."/>
            <person name="Hertweck C."/>
            <person name="Linde J."/>
        </authorList>
    </citation>
    <scope>NUCLEOTIDE SEQUENCE [LARGE SCALE GENOMIC DNA]</scope>
</reference>
<feature type="transmembrane region" description="Helical" evidence="5">
    <location>
        <begin position="182"/>
        <end position="204"/>
    </location>
</feature>
<evidence type="ECO:0000256" key="5">
    <source>
        <dbReference type="SAM" id="Phobius"/>
    </source>
</evidence>
<dbReference type="Gene3D" id="1.20.1250.20">
    <property type="entry name" value="MFS general substrate transporter like domains"/>
    <property type="match status" value="1"/>
</dbReference>
<dbReference type="PROSITE" id="PS50850">
    <property type="entry name" value="MFS"/>
    <property type="match status" value="1"/>
</dbReference>
<evidence type="ECO:0000256" key="2">
    <source>
        <dbReference type="ARBA" id="ARBA00022692"/>
    </source>
</evidence>
<keyword evidence="4 5" id="KW-0472">Membrane</keyword>
<dbReference type="STRING" id="1531966.A0A0A1TPL7"/>